<dbReference type="InterPro" id="IPR004378">
    <property type="entry name" value="F420H2_quin_Rdtase"/>
</dbReference>
<dbReference type="InParanoid" id="D6U3K4"/>
<reference evidence="1 2" key="1">
    <citation type="journal article" date="2011" name="Stand. Genomic Sci.">
        <title>Non-contiguous finished genome sequence and contextual data of the filamentous soil bacterium Ktedonobacter racemifer type strain (SOSP1-21).</title>
        <authorList>
            <person name="Chang Y.J."/>
            <person name="Land M."/>
            <person name="Hauser L."/>
            <person name="Chertkov O."/>
            <person name="Del Rio T.G."/>
            <person name="Nolan M."/>
            <person name="Copeland A."/>
            <person name="Tice H."/>
            <person name="Cheng J.F."/>
            <person name="Lucas S."/>
            <person name="Han C."/>
            <person name="Goodwin L."/>
            <person name="Pitluck S."/>
            <person name="Ivanova N."/>
            <person name="Ovchinikova G."/>
            <person name="Pati A."/>
            <person name="Chen A."/>
            <person name="Palaniappan K."/>
            <person name="Mavromatis K."/>
            <person name="Liolios K."/>
            <person name="Brettin T."/>
            <person name="Fiebig A."/>
            <person name="Rohde M."/>
            <person name="Abt B."/>
            <person name="Goker M."/>
            <person name="Detter J.C."/>
            <person name="Woyke T."/>
            <person name="Bristow J."/>
            <person name="Eisen J.A."/>
            <person name="Markowitz V."/>
            <person name="Hugenholtz P."/>
            <person name="Kyrpides N.C."/>
            <person name="Klenk H.P."/>
            <person name="Lapidus A."/>
        </authorList>
    </citation>
    <scope>NUCLEOTIDE SEQUENCE [LARGE SCALE GENOMIC DNA]</scope>
    <source>
        <strain evidence="2">DSM 44963</strain>
    </source>
</reference>
<evidence type="ECO:0000313" key="1">
    <source>
        <dbReference type="EMBL" id="EFH82994.1"/>
    </source>
</evidence>
<dbReference type="Pfam" id="PF04075">
    <property type="entry name" value="F420H2_quin_red"/>
    <property type="match status" value="1"/>
</dbReference>
<evidence type="ECO:0000313" key="2">
    <source>
        <dbReference type="Proteomes" id="UP000004508"/>
    </source>
</evidence>
<dbReference type="InterPro" id="IPR012349">
    <property type="entry name" value="Split_barrel_FMN-bd"/>
</dbReference>
<evidence type="ECO:0008006" key="3">
    <source>
        <dbReference type="Google" id="ProtNLM"/>
    </source>
</evidence>
<organism evidence="1 2">
    <name type="scientific">Ktedonobacter racemifer DSM 44963</name>
    <dbReference type="NCBI Taxonomy" id="485913"/>
    <lineage>
        <taxon>Bacteria</taxon>
        <taxon>Bacillati</taxon>
        <taxon>Chloroflexota</taxon>
        <taxon>Ktedonobacteria</taxon>
        <taxon>Ktedonobacterales</taxon>
        <taxon>Ktedonobacteraceae</taxon>
        <taxon>Ktedonobacter</taxon>
    </lineage>
</organism>
<proteinExistence type="predicted"/>
<dbReference type="EMBL" id="ADVG01000004">
    <property type="protein sequence ID" value="EFH82994.1"/>
    <property type="molecule type" value="Genomic_DNA"/>
</dbReference>
<protein>
    <recommendedName>
        <fullName evidence="3">Nitroreductase family deazaflavin-dependent oxidoreductase</fullName>
    </recommendedName>
</protein>
<dbReference type="Gene3D" id="2.30.110.10">
    <property type="entry name" value="Electron Transport, Fmn-binding Protein, Chain A"/>
    <property type="match status" value="1"/>
</dbReference>
<dbReference type="AlphaFoldDB" id="D6U3K4"/>
<comment type="caution">
    <text evidence="1">The sequence shown here is derived from an EMBL/GenBank/DDBJ whole genome shotgun (WGS) entry which is preliminary data.</text>
</comment>
<name>D6U3K4_KTERA</name>
<dbReference type="eggNOG" id="ENOG50334GQ">
    <property type="taxonomic scope" value="Bacteria"/>
</dbReference>
<sequence length="162" mass="18040">MMTTPRAERKRNTFRFIQAVFNPLSKTILRSPLHGVMSSKLLLITFTGRKSGKEFTTPISYVRQGDTLLLAVGGSWWKNLRGGATVWLRLHGERRFAVTEVVTDKEAMSEVYQVILAKNPTQGRFMGIKAGSDGKPDTDDLRRAIERGAAVVKVHLKANAVV</sequence>
<accession>D6U3K4</accession>
<dbReference type="STRING" id="485913.Krac_3903"/>
<keyword evidence="2" id="KW-1185">Reference proteome</keyword>
<dbReference type="GO" id="GO:0016491">
    <property type="term" value="F:oxidoreductase activity"/>
    <property type="evidence" value="ECO:0007669"/>
    <property type="project" value="InterPro"/>
</dbReference>
<dbReference type="OrthoDB" id="3292498at2"/>
<gene>
    <name evidence="1" type="ORF">Krac_3903</name>
</gene>
<dbReference type="Proteomes" id="UP000004508">
    <property type="component" value="Unassembled WGS sequence"/>
</dbReference>
<dbReference type="RefSeq" id="WP_007921509.1">
    <property type="nucleotide sequence ID" value="NZ_ADVG01000004.1"/>
</dbReference>